<accession>A0A1U7CQK6</accession>
<name>A0A1U7CQK6_9BACT</name>
<feature type="region of interest" description="Disordered" evidence="1">
    <location>
        <begin position="62"/>
        <end position="82"/>
    </location>
</feature>
<organism evidence="2 3">
    <name type="scientific">Paludisphaera borealis</name>
    <dbReference type="NCBI Taxonomy" id="1387353"/>
    <lineage>
        <taxon>Bacteria</taxon>
        <taxon>Pseudomonadati</taxon>
        <taxon>Planctomycetota</taxon>
        <taxon>Planctomycetia</taxon>
        <taxon>Isosphaerales</taxon>
        <taxon>Isosphaeraceae</taxon>
        <taxon>Paludisphaera</taxon>
    </lineage>
</organism>
<evidence type="ECO:0000313" key="2">
    <source>
        <dbReference type="EMBL" id="APW61189.1"/>
    </source>
</evidence>
<dbReference type="Proteomes" id="UP000186309">
    <property type="component" value="Chromosome"/>
</dbReference>
<protein>
    <submittedName>
        <fullName evidence="2">Uncharacterized protein</fullName>
    </submittedName>
</protein>
<reference evidence="3" key="1">
    <citation type="submission" date="2016-12" db="EMBL/GenBank/DDBJ databases">
        <title>Comparative genomics of four Isosphaeraceae planctomycetes: a common pool of plasmids and glycoside hydrolase genes.</title>
        <authorList>
            <person name="Ivanova A."/>
        </authorList>
    </citation>
    <scope>NUCLEOTIDE SEQUENCE [LARGE SCALE GENOMIC DNA]</scope>
    <source>
        <strain evidence="3">PX4</strain>
    </source>
</reference>
<sequence>MKVIGHQAISQKPHLPHNDGLFQDAEKRFVIAVVVENTHASVGAIQRVINDPAFRRLKWSSHDPSLQRQLLPHNESAAAHFA</sequence>
<evidence type="ECO:0000313" key="3">
    <source>
        <dbReference type="Proteomes" id="UP000186309"/>
    </source>
</evidence>
<dbReference type="EMBL" id="CP019082">
    <property type="protein sequence ID" value="APW61189.1"/>
    <property type="molecule type" value="Genomic_DNA"/>
</dbReference>
<evidence type="ECO:0000256" key="1">
    <source>
        <dbReference type="SAM" id="MobiDB-lite"/>
    </source>
</evidence>
<keyword evidence="3" id="KW-1185">Reference proteome</keyword>
<gene>
    <name evidence="2" type="ORF">BSF38_02693</name>
</gene>
<proteinExistence type="predicted"/>
<dbReference type="AlphaFoldDB" id="A0A1U7CQK6"/>
<dbReference type="KEGG" id="pbor:BSF38_02693"/>